<dbReference type="RefSeq" id="WP_259612936.1">
    <property type="nucleotide sequence ID" value="NZ_CP091139.2"/>
</dbReference>
<keyword evidence="2" id="KW-1185">Reference proteome</keyword>
<protein>
    <recommendedName>
        <fullName evidence="3">CheW-like domain-containing protein</fullName>
    </recommendedName>
</protein>
<gene>
    <name evidence="1" type="ORF">L2X98_25280</name>
</gene>
<evidence type="ECO:0008006" key="3">
    <source>
        <dbReference type="Google" id="ProtNLM"/>
    </source>
</evidence>
<proteinExistence type="predicted"/>
<dbReference type="Gene3D" id="3.30.750.24">
    <property type="entry name" value="STAS domain"/>
    <property type="match status" value="1"/>
</dbReference>
<evidence type="ECO:0000313" key="1">
    <source>
        <dbReference type="EMBL" id="UUT36287.1"/>
    </source>
</evidence>
<accession>A0ABY5NMB4</accession>
<evidence type="ECO:0000313" key="2">
    <source>
        <dbReference type="Proteomes" id="UP001054811"/>
    </source>
</evidence>
<dbReference type="InterPro" id="IPR036513">
    <property type="entry name" value="STAS_dom_sf"/>
</dbReference>
<name>A0ABY5NMB4_9MICO</name>
<sequence>MITLVLVLRELNRPRLDIPARSDTAMAIHFGRGLYTANVLENERAVIELVDAEDPPVTAVVLDLERMVTIGITVIDALEDLDRELTRRSIVLASGPPASRCDPDRVEDDVVSGDGCCRAGARHRQRRPRLGHGLRCLMFFPRTPTPDSLTR</sequence>
<dbReference type="EMBL" id="CP091139">
    <property type="protein sequence ID" value="UUT36287.1"/>
    <property type="molecule type" value="Genomic_DNA"/>
</dbReference>
<organism evidence="1 2">
    <name type="scientific">Microbacterium elymi</name>
    <dbReference type="NCBI Taxonomy" id="2909587"/>
    <lineage>
        <taxon>Bacteria</taxon>
        <taxon>Bacillati</taxon>
        <taxon>Actinomycetota</taxon>
        <taxon>Actinomycetes</taxon>
        <taxon>Micrococcales</taxon>
        <taxon>Microbacteriaceae</taxon>
        <taxon>Microbacterium</taxon>
    </lineage>
</organism>
<dbReference type="Proteomes" id="UP001054811">
    <property type="component" value="Chromosome"/>
</dbReference>
<reference evidence="1" key="1">
    <citation type="submission" date="2022-01" db="EMBL/GenBank/DDBJ databases">
        <title>Microbacterium eymi and Microbacterium rhizovicinus sp. nov., isolated from the rhizospheric soil of Elymus tsukushiensis, a plant native to the Dokdo Islands, Republic of Korea.</title>
        <authorList>
            <person name="Hwang Y.J."/>
        </authorList>
    </citation>
    <scope>NUCLEOTIDE SEQUENCE</scope>
    <source>
        <strain evidence="1">KUDC0405</strain>
    </source>
</reference>